<dbReference type="AlphaFoldDB" id="X1L547"/>
<dbReference type="SUPFAM" id="SSF110849">
    <property type="entry name" value="ParB/Sulfiredoxin"/>
    <property type="match status" value="1"/>
</dbReference>
<protein>
    <recommendedName>
        <fullName evidence="1">ParB-like N-terminal domain-containing protein</fullName>
    </recommendedName>
</protein>
<dbReference type="GO" id="GO:0003677">
    <property type="term" value="F:DNA binding"/>
    <property type="evidence" value="ECO:0007669"/>
    <property type="project" value="InterPro"/>
</dbReference>
<dbReference type="PANTHER" id="PTHR33375">
    <property type="entry name" value="CHROMOSOME-PARTITIONING PROTEIN PARB-RELATED"/>
    <property type="match status" value="1"/>
</dbReference>
<gene>
    <name evidence="2" type="ORF">S06H3_13424</name>
</gene>
<evidence type="ECO:0000313" key="2">
    <source>
        <dbReference type="EMBL" id="GAI14457.1"/>
    </source>
</evidence>
<dbReference type="NCBIfam" id="TIGR00180">
    <property type="entry name" value="parB_part"/>
    <property type="match status" value="1"/>
</dbReference>
<dbReference type="Gene3D" id="3.90.1530.10">
    <property type="entry name" value="Conserved hypothetical protein from pyrococcus furiosus pfu- 392566-001, ParB domain"/>
    <property type="match status" value="1"/>
</dbReference>
<comment type="caution">
    <text evidence="2">The sequence shown here is derived from an EMBL/GenBank/DDBJ whole genome shotgun (WGS) entry which is preliminary data.</text>
</comment>
<organism evidence="2">
    <name type="scientific">marine sediment metagenome</name>
    <dbReference type="NCBI Taxonomy" id="412755"/>
    <lineage>
        <taxon>unclassified sequences</taxon>
        <taxon>metagenomes</taxon>
        <taxon>ecological metagenomes</taxon>
    </lineage>
</organism>
<proteinExistence type="predicted"/>
<evidence type="ECO:0000259" key="1">
    <source>
        <dbReference type="SMART" id="SM00470"/>
    </source>
</evidence>
<dbReference type="InterPro" id="IPR036086">
    <property type="entry name" value="ParB/Sulfiredoxin_sf"/>
</dbReference>
<dbReference type="InterPro" id="IPR004437">
    <property type="entry name" value="ParB/RepB/Spo0J"/>
</dbReference>
<name>X1L547_9ZZZZ</name>
<dbReference type="InterPro" id="IPR050336">
    <property type="entry name" value="Chromosome_partition/occlusion"/>
</dbReference>
<reference evidence="2" key="1">
    <citation type="journal article" date="2014" name="Front. Microbiol.">
        <title>High frequency of phylogenetically diverse reductive dehalogenase-homologous genes in deep subseafloor sedimentary metagenomes.</title>
        <authorList>
            <person name="Kawai M."/>
            <person name="Futagami T."/>
            <person name="Toyoda A."/>
            <person name="Takaki Y."/>
            <person name="Nishi S."/>
            <person name="Hori S."/>
            <person name="Arai W."/>
            <person name="Tsubouchi T."/>
            <person name="Morono Y."/>
            <person name="Uchiyama I."/>
            <person name="Ito T."/>
            <person name="Fujiyama A."/>
            <person name="Inagaki F."/>
            <person name="Takami H."/>
        </authorList>
    </citation>
    <scope>NUCLEOTIDE SEQUENCE</scope>
    <source>
        <strain evidence="2">Expedition CK06-06</strain>
    </source>
</reference>
<sequence>MEVKDIRLEQIRGTAFTVRGDSDEVSQELLDSIKEHGIKQPILLRRKDDFYEVVAGMRRFAACQKLGLQTIPSILEDLDDKTAFELALTENLQPFAFRVPHHIYSAWTPLFIDRRLEAVLQ</sequence>
<dbReference type="GO" id="GO:0007059">
    <property type="term" value="P:chromosome segregation"/>
    <property type="evidence" value="ECO:0007669"/>
    <property type="project" value="TreeGrafter"/>
</dbReference>
<dbReference type="PANTHER" id="PTHR33375:SF1">
    <property type="entry name" value="CHROMOSOME-PARTITIONING PROTEIN PARB-RELATED"/>
    <property type="match status" value="1"/>
</dbReference>
<dbReference type="SMART" id="SM00470">
    <property type="entry name" value="ParB"/>
    <property type="match status" value="1"/>
</dbReference>
<dbReference type="Pfam" id="PF02195">
    <property type="entry name" value="ParB_N"/>
    <property type="match status" value="1"/>
</dbReference>
<dbReference type="EMBL" id="BARV01006556">
    <property type="protein sequence ID" value="GAI14457.1"/>
    <property type="molecule type" value="Genomic_DNA"/>
</dbReference>
<dbReference type="GO" id="GO:0005694">
    <property type="term" value="C:chromosome"/>
    <property type="evidence" value="ECO:0007669"/>
    <property type="project" value="TreeGrafter"/>
</dbReference>
<dbReference type="InterPro" id="IPR003115">
    <property type="entry name" value="ParB_N"/>
</dbReference>
<dbReference type="GO" id="GO:0045881">
    <property type="term" value="P:positive regulation of sporulation resulting in formation of a cellular spore"/>
    <property type="evidence" value="ECO:0007669"/>
    <property type="project" value="TreeGrafter"/>
</dbReference>
<accession>X1L547</accession>
<feature type="domain" description="ParB-like N-terminal" evidence="1">
    <location>
        <begin position="4"/>
        <end position="92"/>
    </location>
</feature>